<comment type="caution">
    <text evidence="3">The sequence shown here is derived from an EMBL/GenBank/DDBJ whole genome shotgun (WGS) entry which is preliminary data.</text>
</comment>
<evidence type="ECO:0000259" key="2">
    <source>
        <dbReference type="Pfam" id="PF13649"/>
    </source>
</evidence>
<keyword evidence="3" id="KW-0489">Methyltransferase</keyword>
<dbReference type="AlphaFoldDB" id="A0A7W7W624"/>
<gene>
    <name evidence="3" type="ORF">F4561_005260</name>
</gene>
<reference evidence="3 4" key="1">
    <citation type="submission" date="2020-08" db="EMBL/GenBank/DDBJ databases">
        <title>Sequencing the genomes of 1000 actinobacteria strains.</title>
        <authorList>
            <person name="Klenk H.-P."/>
        </authorList>
    </citation>
    <scope>NUCLEOTIDE SEQUENCE [LARGE SCALE GENOMIC DNA]</scope>
    <source>
        <strain evidence="3 4">DSM 102030</strain>
    </source>
</reference>
<keyword evidence="1" id="KW-0812">Transmembrane</keyword>
<keyword evidence="3" id="KW-0830">Ubiquinone</keyword>
<feature type="transmembrane region" description="Helical" evidence="1">
    <location>
        <begin position="20"/>
        <end position="41"/>
    </location>
</feature>
<organism evidence="3 4">
    <name type="scientific">Lipingzhangella halophila</name>
    <dbReference type="NCBI Taxonomy" id="1783352"/>
    <lineage>
        <taxon>Bacteria</taxon>
        <taxon>Bacillati</taxon>
        <taxon>Actinomycetota</taxon>
        <taxon>Actinomycetes</taxon>
        <taxon>Streptosporangiales</taxon>
        <taxon>Nocardiopsidaceae</taxon>
        <taxon>Lipingzhangella</taxon>
    </lineage>
</organism>
<dbReference type="InterPro" id="IPR029063">
    <property type="entry name" value="SAM-dependent_MTases_sf"/>
</dbReference>
<keyword evidence="4" id="KW-1185">Reference proteome</keyword>
<dbReference type="EMBL" id="JACHJT010000001">
    <property type="protein sequence ID" value="MBB4934440.1"/>
    <property type="molecule type" value="Genomic_DNA"/>
</dbReference>
<dbReference type="GO" id="GO:0008757">
    <property type="term" value="F:S-adenosylmethionine-dependent methyltransferase activity"/>
    <property type="evidence" value="ECO:0007669"/>
    <property type="project" value="InterPro"/>
</dbReference>
<dbReference type="Proteomes" id="UP000523007">
    <property type="component" value="Unassembled WGS sequence"/>
</dbReference>
<dbReference type="InterPro" id="IPR041698">
    <property type="entry name" value="Methyltransf_25"/>
</dbReference>
<feature type="domain" description="Methyltransferase" evidence="2">
    <location>
        <begin position="60"/>
        <end position="157"/>
    </location>
</feature>
<dbReference type="SUPFAM" id="SSF53335">
    <property type="entry name" value="S-adenosyl-L-methionine-dependent methyltransferases"/>
    <property type="match status" value="1"/>
</dbReference>
<dbReference type="RefSeq" id="WP_184582505.1">
    <property type="nucleotide sequence ID" value="NZ_JACHJT010000001.1"/>
</dbReference>
<evidence type="ECO:0000313" key="4">
    <source>
        <dbReference type="Proteomes" id="UP000523007"/>
    </source>
</evidence>
<sequence length="226" mass="24838">MSDTPQVPVSSPNPGLYRPWVLRFIYGPVVIGISHPLVWGVSNRSLRHLHASRVGPTHVEVGPGNGHLLARLPRRTPMQRLELLDLNPACLHHTQRRLRRRAFAVHTHQANALDPWPLASSSVDSVSAMMVLHTLPGETIAAKALLVREAARVLKPGRTLVGCTILARGVSISARAERLMDVYNSKNNTFHNTGDSLGDLTAVLKQHFPHVTVRTQGCVAVWEATK</sequence>
<dbReference type="Gene3D" id="3.40.50.150">
    <property type="entry name" value="Vaccinia Virus protein VP39"/>
    <property type="match status" value="1"/>
</dbReference>
<keyword evidence="1" id="KW-1133">Transmembrane helix</keyword>
<proteinExistence type="predicted"/>
<dbReference type="Pfam" id="PF13649">
    <property type="entry name" value="Methyltransf_25"/>
    <property type="match status" value="1"/>
</dbReference>
<name>A0A7W7W624_9ACTN</name>
<keyword evidence="1" id="KW-0472">Membrane</keyword>
<accession>A0A7W7W624</accession>
<evidence type="ECO:0000256" key="1">
    <source>
        <dbReference type="SAM" id="Phobius"/>
    </source>
</evidence>
<protein>
    <submittedName>
        <fullName evidence="3">Ubiquinone/menaquinone biosynthesis C-methylase UbiE</fullName>
    </submittedName>
</protein>
<evidence type="ECO:0000313" key="3">
    <source>
        <dbReference type="EMBL" id="MBB4934440.1"/>
    </source>
</evidence>
<keyword evidence="3" id="KW-0808">Transferase</keyword>
<dbReference type="GO" id="GO:0032259">
    <property type="term" value="P:methylation"/>
    <property type="evidence" value="ECO:0007669"/>
    <property type="project" value="UniProtKB-KW"/>
</dbReference>